<name>A0A1B8P0D5_HALEL</name>
<dbReference type="AlphaFoldDB" id="A0A1B8P0D5"/>
<organism evidence="2 3">
    <name type="scientific">Halomonas elongata</name>
    <dbReference type="NCBI Taxonomy" id="2746"/>
    <lineage>
        <taxon>Bacteria</taxon>
        <taxon>Pseudomonadati</taxon>
        <taxon>Pseudomonadota</taxon>
        <taxon>Gammaproteobacteria</taxon>
        <taxon>Oceanospirillales</taxon>
        <taxon>Halomonadaceae</taxon>
        <taxon>Halomonas</taxon>
    </lineage>
</organism>
<dbReference type="EMBL" id="MAJD01000002">
    <property type="protein sequence ID" value="OBX35663.1"/>
    <property type="molecule type" value="Genomic_DNA"/>
</dbReference>
<accession>A0A1B8P0D5</accession>
<feature type="region of interest" description="Disordered" evidence="1">
    <location>
        <begin position="44"/>
        <end position="83"/>
    </location>
</feature>
<feature type="region of interest" description="Disordered" evidence="1">
    <location>
        <begin position="1"/>
        <end position="26"/>
    </location>
</feature>
<reference evidence="2 3" key="1">
    <citation type="submission" date="2016-06" db="EMBL/GenBank/DDBJ databases">
        <title>Genome sequence of halotolerant plant growth promoting strain of Halomonas elongata HEK1 isolated from salterns of Rann of Kutch, Gujarat, India.</title>
        <authorList>
            <person name="Gaba S."/>
            <person name="Singh R.N."/>
            <person name="Abrol S."/>
            <person name="Kaushik R."/>
            <person name="Saxena A.K."/>
        </authorList>
    </citation>
    <scope>NUCLEOTIDE SEQUENCE [LARGE SCALE GENOMIC DNA]</scope>
    <source>
        <strain evidence="2 3">HEK1</strain>
    </source>
</reference>
<evidence type="ECO:0000256" key="1">
    <source>
        <dbReference type="SAM" id="MobiDB-lite"/>
    </source>
</evidence>
<evidence type="ECO:0000313" key="3">
    <source>
        <dbReference type="Proteomes" id="UP000092504"/>
    </source>
</evidence>
<evidence type="ECO:0000313" key="2">
    <source>
        <dbReference type="EMBL" id="OBX35663.1"/>
    </source>
</evidence>
<dbReference type="Proteomes" id="UP000092504">
    <property type="component" value="Unassembled WGS sequence"/>
</dbReference>
<feature type="compositionally biased region" description="Low complexity" evidence="1">
    <location>
        <begin position="51"/>
        <end position="65"/>
    </location>
</feature>
<comment type="caution">
    <text evidence="2">The sequence shown here is derived from an EMBL/GenBank/DDBJ whole genome shotgun (WGS) entry which is preliminary data.</text>
</comment>
<proteinExistence type="predicted"/>
<protein>
    <submittedName>
        <fullName evidence="2">Uncharacterized protein</fullName>
    </submittedName>
</protein>
<sequence length="83" mass="8621">MPTVEALTGFDHGGIRRRGSKFPVSDHTAKQLARAGLVRIVADHPKQADGATSSASPAAQVSPQTTVKKSARGGKPRQTEASS</sequence>
<gene>
    <name evidence="2" type="ORF">A8U91_04737</name>
</gene>